<name>A0ACB8QXY9_9AGAM</name>
<protein>
    <submittedName>
        <fullName evidence="1">Uncharacterized protein</fullName>
    </submittedName>
</protein>
<reference evidence="1" key="1">
    <citation type="submission" date="2021-02" db="EMBL/GenBank/DDBJ databases">
        <authorList>
            <consortium name="DOE Joint Genome Institute"/>
            <person name="Ahrendt S."/>
            <person name="Looney B.P."/>
            <person name="Miyauchi S."/>
            <person name="Morin E."/>
            <person name="Drula E."/>
            <person name="Courty P.E."/>
            <person name="Chicoki N."/>
            <person name="Fauchery L."/>
            <person name="Kohler A."/>
            <person name="Kuo A."/>
            <person name="Labutti K."/>
            <person name="Pangilinan J."/>
            <person name="Lipzen A."/>
            <person name="Riley R."/>
            <person name="Andreopoulos W."/>
            <person name="He G."/>
            <person name="Johnson J."/>
            <person name="Barry K.W."/>
            <person name="Grigoriev I.V."/>
            <person name="Nagy L."/>
            <person name="Hibbett D."/>
            <person name="Henrissat B."/>
            <person name="Matheny P.B."/>
            <person name="Labbe J."/>
            <person name="Martin F."/>
        </authorList>
    </citation>
    <scope>NUCLEOTIDE SEQUENCE</scope>
    <source>
        <strain evidence="1">EC-137</strain>
    </source>
</reference>
<gene>
    <name evidence="1" type="ORF">K488DRAFT_41718</name>
</gene>
<comment type="caution">
    <text evidence="1">The sequence shown here is derived from an EMBL/GenBank/DDBJ whole genome shotgun (WGS) entry which is preliminary data.</text>
</comment>
<sequence length="135" mass="15645">MLHRPRQPLWPPWHFFRNYKEMQRVLCHDLTHNIRGDHDDNFKELNPRFNREILEFEQNTHTLGGGGECQPSSELEAEARVYVLGESTMAPSANETVEERRRRMLDATMNRLRREEEELELSCGTAPPGSAGATV</sequence>
<reference evidence="1" key="2">
    <citation type="journal article" date="2022" name="New Phytol.">
        <title>Evolutionary transition to the ectomycorrhizal habit in the genomes of a hyperdiverse lineage of mushroom-forming fungi.</title>
        <authorList>
            <person name="Looney B."/>
            <person name="Miyauchi S."/>
            <person name="Morin E."/>
            <person name="Drula E."/>
            <person name="Courty P.E."/>
            <person name="Kohler A."/>
            <person name="Kuo A."/>
            <person name="LaButti K."/>
            <person name="Pangilinan J."/>
            <person name="Lipzen A."/>
            <person name="Riley R."/>
            <person name="Andreopoulos W."/>
            <person name="He G."/>
            <person name="Johnson J."/>
            <person name="Nolan M."/>
            <person name="Tritt A."/>
            <person name="Barry K.W."/>
            <person name="Grigoriev I.V."/>
            <person name="Nagy L.G."/>
            <person name="Hibbett D."/>
            <person name="Henrissat B."/>
            <person name="Matheny P.B."/>
            <person name="Labbe J."/>
            <person name="Martin F.M."/>
        </authorList>
    </citation>
    <scope>NUCLEOTIDE SEQUENCE</scope>
    <source>
        <strain evidence="1">EC-137</strain>
    </source>
</reference>
<proteinExistence type="predicted"/>
<evidence type="ECO:0000313" key="2">
    <source>
        <dbReference type="Proteomes" id="UP000814128"/>
    </source>
</evidence>
<organism evidence="1 2">
    <name type="scientific">Vararia minispora EC-137</name>
    <dbReference type="NCBI Taxonomy" id="1314806"/>
    <lineage>
        <taxon>Eukaryota</taxon>
        <taxon>Fungi</taxon>
        <taxon>Dikarya</taxon>
        <taxon>Basidiomycota</taxon>
        <taxon>Agaricomycotina</taxon>
        <taxon>Agaricomycetes</taxon>
        <taxon>Russulales</taxon>
        <taxon>Lachnocladiaceae</taxon>
        <taxon>Vararia</taxon>
    </lineage>
</organism>
<keyword evidence="2" id="KW-1185">Reference proteome</keyword>
<dbReference type="EMBL" id="MU273474">
    <property type="protein sequence ID" value="KAI0036216.1"/>
    <property type="molecule type" value="Genomic_DNA"/>
</dbReference>
<evidence type="ECO:0000313" key="1">
    <source>
        <dbReference type="EMBL" id="KAI0036216.1"/>
    </source>
</evidence>
<dbReference type="Proteomes" id="UP000814128">
    <property type="component" value="Unassembled WGS sequence"/>
</dbReference>
<accession>A0ACB8QXY9</accession>